<protein>
    <recommendedName>
        <fullName evidence="12">Phosphoribosylformylglycinamidine synthase</fullName>
        <shortName evidence="12">FGAM synthase</shortName>
        <shortName evidence="12">FGAMS</shortName>
        <ecNumber evidence="12">6.3.5.3</ecNumber>
    </recommendedName>
    <alternativeName>
        <fullName evidence="12">Formylglycinamide ribonucleotide amidotransferase</fullName>
        <shortName evidence="12">FGAR amidotransferase</shortName>
        <shortName evidence="12">FGAR-AT</shortName>
    </alternativeName>
</protein>
<dbReference type="InterPro" id="IPR010918">
    <property type="entry name" value="PurM-like_C_dom"/>
</dbReference>
<evidence type="ECO:0000313" key="20">
    <source>
        <dbReference type="Proteomes" id="UP000051494"/>
    </source>
</evidence>
<comment type="subcellular location">
    <subcellularLocation>
        <location evidence="12">Cytoplasm</location>
    </subcellularLocation>
</comment>
<dbReference type="InterPro" id="IPR036921">
    <property type="entry name" value="PurM-like_N_sf"/>
</dbReference>
<dbReference type="PANTHER" id="PTHR10099">
    <property type="entry name" value="PHOSPHORIBOSYLFORMYLGLYCINAMIDINE SYNTHASE"/>
    <property type="match status" value="1"/>
</dbReference>
<feature type="domain" description="Phosphoribosylformylglycinamidine synthase linker" evidence="15">
    <location>
        <begin position="172"/>
        <end position="221"/>
    </location>
</feature>
<dbReference type="SUPFAM" id="SSF82697">
    <property type="entry name" value="PurS-like"/>
    <property type="match status" value="1"/>
</dbReference>
<dbReference type="FunFam" id="3.30.1330.10:FF:000005">
    <property type="entry name" value="Phosphoribosylformylglycinamidine synthase"/>
    <property type="match status" value="1"/>
</dbReference>
<feature type="domain" description="Phosphoribosylformylglycinamidine synthase N-terminal" evidence="16">
    <location>
        <begin position="40"/>
        <end position="151"/>
    </location>
</feature>
<evidence type="ECO:0000256" key="8">
    <source>
        <dbReference type="ARBA" id="ARBA00022840"/>
    </source>
</evidence>
<dbReference type="UniPathway" id="UPA00074">
    <property type="reaction ID" value="UER00128"/>
</dbReference>
<keyword evidence="10 12" id="KW-0315">Glutamine amidotransferase</keyword>
<evidence type="ECO:0000259" key="14">
    <source>
        <dbReference type="Pfam" id="PF02769"/>
    </source>
</evidence>
<feature type="active site" evidence="12">
    <location>
        <position position="1260"/>
    </location>
</feature>
<dbReference type="Gene3D" id="1.10.8.750">
    <property type="entry name" value="Phosphoribosylformylglycinamidine synthase, linker domain"/>
    <property type="match status" value="1"/>
</dbReference>
<keyword evidence="6 12" id="KW-0547">Nucleotide-binding</keyword>
<dbReference type="FunFam" id="3.90.650.10:FF:000024">
    <property type="entry name" value="Phosphoribosylformylglycinamidine synthase"/>
    <property type="match status" value="1"/>
</dbReference>
<comment type="catalytic activity">
    <reaction evidence="11 12">
        <text>N(2)-formyl-N(1)-(5-phospho-beta-D-ribosyl)glycinamide + L-glutamine + ATP + H2O = 2-formamido-N(1)-(5-O-phospho-beta-D-ribosyl)acetamidine + L-glutamate + ADP + phosphate + H(+)</text>
        <dbReference type="Rhea" id="RHEA:17129"/>
        <dbReference type="ChEBI" id="CHEBI:15377"/>
        <dbReference type="ChEBI" id="CHEBI:15378"/>
        <dbReference type="ChEBI" id="CHEBI:29985"/>
        <dbReference type="ChEBI" id="CHEBI:30616"/>
        <dbReference type="ChEBI" id="CHEBI:43474"/>
        <dbReference type="ChEBI" id="CHEBI:58359"/>
        <dbReference type="ChEBI" id="CHEBI:147286"/>
        <dbReference type="ChEBI" id="CHEBI:147287"/>
        <dbReference type="ChEBI" id="CHEBI:456216"/>
        <dbReference type="EC" id="6.3.5.3"/>
    </reaction>
</comment>
<dbReference type="GO" id="GO:0005737">
    <property type="term" value="C:cytoplasm"/>
    <property type="evidence" value="ECO:0007669"/>
    <property type="project" value="UniProtKB-SubCell"/>
</dbReference>
<evidence type="ECO:0000313" key="18">
    <source>
        <dbReference type="EMBL" id="KRG20167.1"/>
    </source>
</evidence>
<dbReference type="Pfam" id="PF13507">
    <property type="entry name" value="GATase_5"/>
    <property type="match status" value="1"/>
</dbReference>
<dbReference type="SUPFAM" id="SSF56042">
    <property type="entry name" value="PurM C-terminal domain-like"/>
    <property type="match status" value="2"/>
</dbReference>
<evidence type="ECO:0000259" key="16">
    <source>
        <dbReference type="Pfam" id="PF18076"/>
    </source>
</evidence>
<evidence type="ECO:0000313" key="19">
    <source>
        <dbReference type="EMBL" id="MCS5708256.1"/>
    </source>
</evidence>
<dbReference type="CDD" id="cd02203">
    <property type="entry name" value="PurL_repeat1"/>
    <property type="match status" value="1"/>
</dbReference>
<dbReference type="SUPFAM" id="SSF55326">
    <property type="entry name" value="PurM N-terminal domain-like"/>
    <property type="match status" value="2"/>
</dbReference>
<keyword evidence="9 12" id="KW-0460">Magnesium</keyword>
<feature type="binding site" evidence="12">
    <location>
        <position position="722"/>
    </location>
    <ligand>
        <name>Mg(2+)</name>
        <dbReference type="ChEBI" id="CHEBI:18420"/>
    </ligand>
</feature>
<dbReference type="FunFam" id="3.40.50.880:FF:000008">
    <property type="entry name" value="Phosphoribosylformylglycinamidine synthase"/>
    <property type="match status" value="1"/>
</dbReference>
<feature type="binding site" evidence="12">
    <location>
        <position position="678"/>
    </location>
    <ligand>
        <name>ATP</name>
        <dbReference type="ChEBI" id="CHEBI:30616"/>
    </ligand>
</feature>
<keyword evidence="3 12" id="KW-0963">Cytoplasm</keyword>
<evidence type="ECO:0000256" key="6">
    <source>
        <dbReference type="ARBA" id="ARBA00022741"/>
    </source>
</evidence>
<comment type="caution">
    <text evidence="18">The sequence shown here is derived from an EMBL/GenBank/DDBJ whole genome shotgun (WGS) entry which is preliminary data.</text>
</comment>
<dbReference type="STRING" id="437022.CC99x_00388"/>
<dbReference type="Gene3D" id="3.40.50.880">
    <property type="match status" value="1"/>
</dbReference>
<reference evidence="18" key="1">
    <citation type="submission" date="2015-09" db="EMBL/GenBank/DDBJ databases">
        <title>Draft Genome Sequences of Two Novel Amoeba-resistant Intranuclear Bacteria, Candidatus Berkiella cookevillensis and Candidatus Berkiella aquae.</title>
        <authorList>
            <person name="Mehari Y.T."/>
            <person name="Arivett B.A."/>
            <person name="Farone A.L."/>
            <person name="Gunderson J.H."/>
            <person name="Farone M.B."/>
        </authorList>
    </citation>
    <scope>NUCLEOTIDE SEQUENCE [LARGE SCALE GENOMIC DNA]</scope>
    <source>
        <strain evidence="18">CC99</strain>
    </source>
</reference>
<gene>
    <name evidence="12 18" type="primary">purL</name>
    <name evidence="19" type="synonym">purI</name>
    <name evidence="18" type="ORF">CC99x_00388</name>
    <name evidence="19" type="ORF">CC99x_004995</name>
</gene>
<keyword evidence="8 12" id="KW-0067">ATP-binding</keyword>
<feature type="region of interest" description="Disordered" evidence="13">
    <location>
        <begin position="302"/>
        <end position="328"/>
    </location>
</feature>
<sequence>MLRLIGLESENLYLNKTILESKQICPQITTLDIYPEYYLLSEDLTDNDLAKVLDILKAVKADAAKIKPSHKTFWVVPRMGTYSSWGSKALDILHLSGLSQVARIEKGLAYYFSFEAGFSPDEIVIAQLKKILHDRMVESFIDKASALNDIFSTPAQLMHEEIDIKSQGITALQTCNKQLGLALSNVEIDFLYQSFTNLDRNPTDAELMMFSQINSEHCRHKVFNAKWTINGDEKPLGLFQMIKNTYRASPDGVLSAYKDNASVIESFASRSFKRDSNGEYYFSTEKADILMKVETHNHPTAIEPFAGSGTGQGGEIRDEGATGRGSEPKVGLTGFTVSNLHIPGYKMPWELNYHVPNRIQDALQIMLKAPIGGAAFNNEFGRPNICGYFRTYEQAIVDDKERYYAFGYHKPVMIAGGMGCIYSDNIKKLALKNGDLIIVLGGPAMKIGIGGGSASSMGQGQSDEQLDFASVQRQNPEMQRRAQEVISTCTMMSHNIIKSIHDVGAGGVANAISELVHESGLGVSLKLEKMPVADVSMSPLEIMCNESQERYIIGIDPSELEAFHAIAKRERCPYQVVGVATDEPIIAAKRSDAEVSPVHLPTSILFADPPQLEKTLERQPVAYPPVDTSVIELKEGLERVLMAPTVADKSFLITIGDRTVTGLVAQDQMVGPWQVPVADCGVSASCYTTLTGEAMAMGERPMFSSINAKAMARMSVAEAVLNSLAADIHALSDIKLSCNWMADAQMSQQAIDLYDAVEAVGMSFCPQLGIAVPVGKDSMSMQTSWQQADKTHQVVSPVTLVVSAFAPVADISKTITPLLDASEASRLLMIDLSNSHQRMGGSIFAQVTNQIGHECPDIEADTLKRFFHALRQLKDQEMIIAYHDKSDGGLWACVCEMAFASHLGLDIDLSNYAVDEKSYIQALLNEEAGVVIQIKEQHYDAVLAVFANMQLASHVYNIASINQCDELNIKYQQKVIYSAKRSDLQSSWSSVSFKIQALRDNPALAEQSYERIKNNSDKGMHSVATPMFNLLPPTTTRKAKVAILREQGINGHREMAAAFTLAGFDAYDITMQDLLKGATLDAFNVLAVCGGFSYGDVLGAGKGWSNSIMHVQKLNDVFSRFFQRKDTLTLGVCNGCQMLSNLKDLIPGAEHWPSFTRNQSRQFEARLSMVEVIDSPSILLQGMTGLRVPIAVAHGEGQAVFSDKCQENQCQDAKLATLRYIDNQGQYTNDYPFNPNGSSSGLTGLTTQDGRVTIMMPHPERVIKTWQLSWYPKAWDSISEERFTPWMQMFYNAREWLKTLC</sequence>
<keyword evidence="4 12" id="KW-0436">Ligase</keyword>
<dbReference type="Gene3D" id="3.30.1330.10">
    <property type="entry name" value="PurM-like, N-terminal domain"/>
    <property type="match status" value="2"/>
</dbReference>
<dbReference type="InterPro" id="IPR041609">
    <property type="entry name" value="PurL_linker"/>
</dbReference>
<dbReference type="CDD" id="cd02204">
    <property type="entry name" value="PurL_repeat2"/>
    <property type="match status" value="1"/>
</dbReference>
<dbReference type="InterPro" id="IPR036676">
    <property type="entry name" value="PurM-like_C_sf"/>
</dbReference>
<dbReference type="Gene3D" id="3.90.650.10">
    <property type="entry name" value="PurM-like C-terminal domain"/>
    <property type="match status" value="2"/>
</dbReference>
<reference evidence="19" key="3">
    <citation type="submission" date="2021-06" db="EMBL/GenBank/DDBJ databases">
        <title>Genomic Description and Analysis of Intracellular Bacteria, Candidatus Berkiella cookevillensis and Candidatus Berkiella aquae.</title>
        <authorList>
            <person name="Kidane D.T."/>
            <person name="Mehari Y.T."/>
            <person name="Rice F.C."/>
            <person name="Arivett B.A."/>
            <person name="Farone A.L."/>
            <person name="Berk S.G."/>
            <person name="Farone M.B."/>
        </authorList>
    </citation>
    <scope>NUCLEOTIDE SEQUENCE</scope>
    <source>
        <strain evidence="19">CC99</strain>
    </source>
</reference>
<dbReference type="CDD" id="cd01740">
    <property type="entry name" value="GATase1_FGAR_AT"/>
    <property type="match status" value="1"/>
</dbReference>
<feature type="domain" description="PurM-like C-terminal" evidence="14">
    <location>
        <begin position="839"/>
        <end position="960"/>
    </location>
</feature>
<dbReference type="Pfam" id="PF02769">
    <property type="entry name" value="AIRS_C"/>
    <property type="match status" value="2"/>
</dbReference>
<dbReference type="Proteomes" id="UP000051494">
    <property type="component" value="Unassembled WGS sequence"/>
</dbReference>
<evidence type="ECO:0000256" key="3">
    <source>
        <dbReference type="ARBA" id="ARBA00022490"/>
    </source>
</evidence>
<evidence type="ECO:0000256" key="12">
    <source>
        <dbReference type="HAMAP-Rule" id="MF_00419"/>
    </source>
</evidence>
<dbReference type="GO" id="GO:0004642">
    <property type="term" value="F:phosphoribosylformylglycinamidine synthase activity"/>
    <property type="evidence" value="ECO:0007669"/>
    <property type="project" value="UniProtKB-UniRule"/>
</dbReference>
<dbReference type="NCBIfam" id="NF003672">
    <property type="entry name" value="PRK05297.1"/>
    <property type="match status" value="1"/>
</dbReference>
<organism evidence="18">
    <name type="scientific">Candidatus Berkiella cookevillensis</name>
    <dbReference type="NCBI Taxonomy" id="437022"/>
    <lineage>
        <taxon>Bacteria</taxon>
        <taxon>Pseudomonadati</taxon>
        <taxon>Pseudomonadota</taxon>
        <taxon>Gammaproteobacteria</taxon>
        <taxon>Candidatus Berkiellales</taxon>
        <taxon>Candidatus Berkiellaceae</taxon>
        <taxon>Candidatus Berkiella</taxon>
    </lineage>
</organism>
<dbReference type="EMBL" id="LKHV02000001">
    <property type="protein sequence ID" value="MCS5708256.1"/>
    <property type="molecule type" value="Genomic_DNA"/>
</dbReference>
<evidence type="ECO:0000256" key="2">
    <source>
        <dbReference type="ARBA" id="ARBA00008608"/>
    </source>
</evidence>
<feature type="domain" description="FGAR-AT PurM N-terminal-like" evidence="17">
    <location>
        <begin position="648"/>
        <end position="807"/>
    </location>
</feature>
<dbReference type="InterPro" id="IPR036604">
    <property type="entry name" value="PurS-like_sf"/>
</dbReference>
<dbReference type="SMART" id="SM01211">
    <property type="entry name" value="GATase_5"/>
    <property type="match status" value="1"/>
</dbReference>
<evidence type="ECO:0000256" key="5">
    <source>
        <dbReference type="ARBA" id="ARBA00022723"/>
    </source>
</evidence>
<keyword evidence="20" id="KW-1185">Reference proteome</keyword>
<accession>A0A0Q9YU32</accession>
<evidence type="ECO:0000256" key="13">
    <source>
        <dbReference type="SAM" id="MobiDB-lite"/>
    </source>
</evidence>
<evidence type="ECO:0000256" key="10">
    <source>
        <dbReference type="ARBA" id="ARBA00022962"/>
    </source>
</evidence>
<dbReference type="EMBL" id="LKHV01000001">
    <property type="protein sequence ID" value="KRG20167.1"/>
    <property type="molecule type" value="Genomic_DNA"/>
</dbReference>
<evidence type="ECO:0000259" key="17">
    <source>
        <dbReference type="Pfam" id="PF22689"/>
    </source>
</evidence>
<comment type="function">
    <text evidence="12">Phosphoribosylformylglycinamidine synthase involved in the purines biosynthetic pathway. Catalyzes the ATP-dependent conversion of formylglycinamide ribonucleotide (FGAR) and glutamine to yield formylglycinamidine ribonucleotide (FGAM) and glutamate.</text>
</comment>
<feature type="binding site" evidence="12">
    <location>
        <position position="679"/>
    </location>
    <ligand>
        <name>Mg(2+)</name>
        <dbReference type="ChEBI" id="CHEBI:18420"/>
    </ligand>
</feature>
<name>A0A0Q9YU32_9GAMM</name>
<dbReference type="HAMAP" id="MF_00419">
    <property type="entry name" value="PurL_1"/>
    <property type="match status" value="1"/>
</dbReference>
<comment type="pathway">
    <text evidence="1 12">Purine metabolism; IMP biosynthesis via de novo pathway; 5-amino-1-(5-phospho-D-ribosyl)imidazole from N(2)-formyl-N(1)-(5-phospho-D-ribosyl)glycinamide: step 1/2.</text>
</comment>
<dbReference type="OrthoDB" id="9804441at2"/>
<feature type="binding site" evidence="12">
    <location>
        <position position="718"/>
    </location>
    <ligand>
        <name>Mg(2+)</name>
        <dbReference type="ChEBI" id="CHEBI:18420"/>
    </ligand>
</feature>
<feature type="active site" evidence="12">
    <location>
        <position position="1258"/>
    </location>
</feature>
<feature type="binding site" evidence="12">
    <location>
        <position position="886"/>
    </location>
    <ligand>
        <name>ATP</name>
        <dbReference type="ChEBI" id="CHEBI:30616"/>
    </ligand>
</feature>
<reference evidence="19" key="2">
    <citation type="journal article" date="2016" name="Genome Announc.">
        <title>Draft Genome Sequences of Two Novel Amoeba-Resistant Intranuclear Bacteria, 'Candidatus Berkiella cookevillensis' and 'Candidatus Berkiella aquae'.</title>
        <authorList>
            <person name="Mehari Y.T."/>
            <person name="Arivett B.A."/>
            <person name="Farone A.L."/>
            <person name="Gunderson J.H."/>
            <person name="Farone M.B."/>
        </authorList>
    </citation>
    <scope>NUCLEOTIDE SEQUENCE</scope>
    <source>
        <strain evidence="19">CC99</strain>
    </source>
</reference>
<dbReference type="InterPro" id="IPR040707">
    <property type="entry name" value="FGAR-AT_N"/>
</dbReference>
<dbReference type="PANTHER" id="PTHR10099:SF1">
    <property type="entry name" value="PHOSPHORIBOSYLFORMYLGLYCINAMIDINE SYNTHASE"/>
    <property type="match status" value="1"/>
</dbReference>
<dbReference type="RefSeq" id="WP_057623072.1">
    <property type="nucleotide sequence ID" value="NZ_LKHV02000001.1"/>
</dbReference>
<dbReference type="PATRIC" id="fig|1590042.3.peg.405"/>
<evidence type="ECO:0000256" key="1">
    <source>
        <dbReference type="ARBA" id="ARBA00004920"/>
    </source>
</evidence>
<dbReference type="NCBIfam" id="TIGR01735">
    <property type="entry name" value="FGAM_synt"/>
    <property type="match status" value="1"/>
</dbReference>
<dbReference type="InterPro" id="IPR029062">
    <property type="entry name" value="Class_I_gatase-like"/>
</dbReference>
<dbReference type="Pfam" id="PF18072">
    <property type="entry name" value="FGAR-AT_linker"/>
    <property type="match status" value="1"/>
</dbReference>
<comment type="subunit">
    <text evidence="12">Monomer.</text>
</comment>
<keyword evidence="5 12" id="KW-0479">Metal-binding</keyword>
<feature type="binding site" evidence="12">
    <location>
        <position position="884"/>
    </location>
    <ligand>
        <name>Mg(2+)</name>
        <dbReference type="ChEBI" id="CHEBI:18420"/>
    </ligand>
</feature>
<comment type="caution">
    <text evidence="12">Lacks conserved residue(s) required for the propagation of feature annotation.</text>
</comment>
<evidence type="ECO:0000256" key="11">
    <source>
        <dbReference type="ARBA" id="ARBA00052585"/>
    </source>
</evidence>
<dbReference type="SUPFAM" id="SSF52317">
    <property type="entry name" value="Class I glutamine amidotransferase-like"/>
    <property type="match status" value="1"/>
</dbReference>
<dbReference type="GO" id="GO:0005524">
    <property type="term" value="F:ATP binding"/>
    <property type="evidence" value="ECO:0007669"/>
    <property type="project" value="UniProtKB-UniRule"/>
</dbReference>
<evidence type="ECO:0000259" key="15">
    <source>
        <dbReference type="Pfam" id="PF18072"/>
    </source>
</evidence>
<evidence type="ECO:0000256" key="7">
    <source>
        <dbReference type="ARBA" id="ARBA00022755"/>
    </source>
</evidence>
<dbReference type="GO" id="GO:0006189">
    <property type="term" value="P:'de novo' IMP biosynthetic process"/>
    <property type="evidence" value="ECO:0007669"/>
    <property type="project" value="UniProtKB-UniRule"/>
</dbReference>
<evidence type="ECO:0000256" key="9">
    <source>
        <dbReference type="ARBA" id="ARBA00022842"/>
    </source>
</evidence>
<dbReference type="Pfam" id="PF18076">
    <property type="entry name" value="FGAR-AT_N"/>
    <property type="match status" value="1"/>
</dbReference>
<keyword evidence="7 12" id="KW-0658">Purine biosynthesis</keyword>
<proteinExistence type="inferred from homology"/>
<feature type="domain" description="PurM-like C-terminal" evidence="14">
    <location>
        <begin position="433"/>
        <end position="585"/>
    </location>
</feature>
<dbReference type="Pfam" id="PF22689">
    <property type="entry name" value="FGAR-AT_PurM_N-like"/>
    <property type="match status" value="1"/>
</dbReference>
<dbReference type="InterPro" id="IPR010073">
    <property type="entry name" value="PurL_large"/>
</dbReference>
<dbReference type="GO" id="GO:0046872">
    <property type="term" value="F:metal ion binding"/>
    <property type="evidence" value="ECO:0007669"/>
    <property type="project" value="UniProtKB-KW"/>
</dbReference>
<dbReference type="SUPFAM" id="SSF109736">
    <property type="entry name" value="FGAM synthase PurL, linker domain"/>
    <property type="match status" value="1"/>
</dbReference>
<dbReference type="InterPro" id="IPR055181">
    <property type="entry name" value="FGAR-AT_PurM_N-like"/>
</dbReference>
<evidence type="ECO:0000256" key="4">
    <source>
        <dbReference type="ARBA" id="ARBA00022598"/>
    </source>
</evidence>
<feature type="active site" description="Nucleophile" evidence="12">
    <location>
        <position position="1133"/>
    </location>
</feature>
<dbReference type="EC" id="6.3.5.3" evidence="12"/>
<comment type="similarity">
    <text evidence="2 12">In the N-terminal section; belongs to the FGAMS family.</text>
</comment>